<feature type="region of interest" description="Disordered" evidence="1">
    <location>
        <begin position="374"/>
        <end position="394"/>
    </location>
</feature>
<evidence type="ECO:0000313" key="2">
    <source>
        <dbReference type="EMBL" id="KAK5539835.1"/>
    </source>
</evidence>
<proteinExistence type="predicted"/>
<dbReference type="AlphaFoldDB" id="A0AAV9QCW6"/>
<gene>
    <name evidence="2" type="primary">YBP1</name>
    <name evidence="2" type="ORF">LTR25_003540</name>
</gene>
<name>A0AAV9QCW6_9PEZI</name>
<feature type="region of interest" description="Disordered" evidence="1">
    <location>
        <begin position="225"/>
        <end position="273"/>
    </location>
</feature>
<accession>A0AAV9QCW6</accession>
<sequence length="780" mass="84632">MADQSSQEDPLVAALPPATDYMTYLTLLEYQLTPQNLPTLSRLLAEDDGKLVEEIGWDLLRLVLPMLSHAPDEANQCLEHIARRGNPREVVVRVAEELEKLGDRVEDEDFDQEADDDEMPTFAGEAPHVHLGTMKLDGMPEATQPVETGPADGDADEKPPSLLKELKLRALFNMLGSLHPRIKTQYPSRFLATSLPAALGAYRQIPISGATTTAFLTMLETLSGKTRPRLPPRASSAAVTTETSGGQTQGVTPTPASLPDPEAKTEEETTGGKVPSVEEKAIIFRLLNAVMLEVLDEYLSSLTSSEYPSMSWTARLRETFEPQRVLSGRSTETQLWRETEDLKQRDVLLARFRKLATDMSIDASQEIQKLVADEDDLENEDEPEEEASEYPVSPSQIPFPRNGIIFLHAFTTFSDPLDAPLALSTSDLTKLIAHAFPLSATPTIPSPVVQDALLSLLYRHAIPHSGPNPNPHPPPSAAKFLLLISTLTQLFTITPWPSLRDSAHYIASKLLHAYPDADVRLHIITQTLRGDTLSTNWAETFEEDPATTEPGIDEETGLTRSTSALQPHPIPLAPPQQIGALKAVGADWLKDEFATSIKDKDKDKTSGLGLGLDPAILLTSTGSDSDSASSTPLVDLLFPTDLPTLSLNGSDADADSSTDASQNTLWSFLLDIPFLISGLNLLCVILPHLQSAALDLNIRATKHVAALSESSNFLLALLQHTTTTTTSAAASTSTSTSQTKPADDNNKDQGFLEESRADIFALEDACARATAALERTTEAA</sequence>
<dbReference type="GO" id="GO:0034599">
    <property type="term" value="P:cellular response to oxidative stress"/>
    <property type="evidence" value="ECO:0007669"/>
    <property type="project" value="InterPro"/>
</dbReference>
<feature type="compositionally biased region" description="Polar residues" evidence="1">
    <location>
        <begin position="237"/>
        <end position="255"/>
    </location>
</feature>
<feature type="region of interest" description="Disordered" evidence="1">
    <location>
        <begin position="726"/>
        <end position="749"/>
    </location>
</feature>
<dbReference type="EMBL" id="JAXLQG010000005">
    <property type="protein sequence ID" value="KAK5539835.1"/>
    <property type="molecule type" value="Genomic_DNA"/>
</dbReference>
<evidence type="ECO:0000313" key="3">
    <source>
        <dbReference type="Proteomes" id="UP001345827"/>
    </source>
</evidence>
<protein>
    <submittedName>
        <fullName evidence="2">YAP1-binding protein 1</fullName>
    </submittedName>
</protein>
<evidence type="ECO:0000256" key="1">
    <source>
        <dbReference type="SAM" id="MobiDB-lite"/>
    </source>
</evidence>
<dbReference type="PANTHER" id="PTHR28020">
    <property type="entry name" value="YAP1-BINDING PROTEIN 1-RELATED"/>
    <property type="match status" value="1"/>
</dbReference>
<feature type="region of interest" description="Disordered" evidence="1">
    <location>
        <begin position="140"/>
        <end position="159"/>
    </location>
</feature>
<dbReference type="GO" id="GO:0005737">
    <property type="term" value="C:cytoplasm"/>
    <property type="evidence" value="ECO:0007669"/>
    <property type="project" value="TreeGrafter"/>
</dbReference>
<feature type="compositionally biased region" description="Acidic residues" evidence="1">
    <location>
        <begin position="374"/>
        <end position="388"/>
    </location>
</feature>
<organism evidence="2 3">
    <name type="scientific">Vermiconidia calcicola</name>
    <dbReference type="NCBI Taxonomy" id="1690605"/>
    <lineage>
        <taxon>Eukaryota</taxon>
        <taxon>Fungi</taxon>
        <taxon>Dikarya</taxon>
        <taxon>Ascomycota</taxon>
        <taxon>Pezizomycotina</taxon>
        <taxon>Dothideomycetes</taxon>
        <taxon>Dothideomycetidae</taxon>
        <taxon>Mycosphaerellales</taxon>
        <taxon>Extremaceae</taxon>
        <taxon>Vermiconidia</taxon>
    </lineage>
</organism>
<feature type="compositionally biased region" description="Low complexity" evidence="1">
    <location>
        <begin position="726"/>
        <end position="737"/>
    </location>
</feature>
<keyword evidence="3" id="KW-1185">Reference proteome</keyword>
<comment type="caution">
    <text evidence="2">The sequence shown here is derived from an EMBL/GenBank/DDBJ whole genome shotgun (WGS) entry which is preliminary data.</text>
</comment>
<dbReference type="Proteomes" id="UP001345827">
    <property type="component" value="Unassembled WGS sequence"/>
</dbReference>
<dbReference type="PANTHER" id="PTHR28020:SF1">
    <property type="entry name" value="YAP1-BINDING PROTEIN 1-RELATED"/>
    <property type="match status" value="1"/>
</dbReference>
<dbReference type="Pfam" id="PF08568">
    <property type="entry name" value="Kinetochor_Ybp2"/>
    <property type="match status" value="1"/>
</dbReference>
<reference evidence="2 3" key="1">
    <citation type="submission" date="2023-06" db="EMBL/GenBank/DDBJ databases">
        <title>Black Yeasts Isolated from many extreme environments.</title>
        <authorList>
            <person name="Coleine C."/>
            <person name="Stajich J.E."/>
            <person name="Selbmann L."/>
        </authorList>
    </citation>
    <scope>NUCLEOTIDE SEQUENCE [LARGE SCALE GENOMIC DNA]</scope>
    <source>
        <strain evidence="2 3">CCFEE 5887</strain>
    </source>
</reference>
<dbReference type="InterPro" id="IPR040347">
    <property type="entry name" value="YBP1/2"/>
</dbReference>
<dbReference type="InterPro" id="IPR013877">
    <property type="entry name" value="YAP-bd/ALF4/Glomulin"/>
</dbReference>